<proteinExistence type="predicted"/>
<name>A0A8S5RP70_9VIRU</name>
<organism evidence="1">
    <name type="scientific">virus sp. ctoYX9</name>
    <dbReference type="NCBI Taxonomy" id="2825822"/>
    <lineage>
        <taxon>Viruses</taxon>
    </lineage>
</organism>
<dbReference type="EMBL" id="BK059131">
    <property type="protein sequence ID" value="DAE32979.1"/>
    <property type="molecule type" value="Genomic_DNA"/>
</dbReference>
<evidence type="ECO:0000313" key="1">
    <source>
        <dbReference type="EMBL" id="DAE32979.1"/>
    </source>
</evidence>
<sequence length="32" mass="3427">MQTNKITLPAATAATDTIRLQIDGTTVEFAYA</sequence>
<accession>A0A8S5RP70</accession>
<protein>
    <submittedName>
        <fullName evidence="1">Uncharacterized protein</fullName>
    </submittedName>
</protein>
<reference evidence="1" key="1">
    <citation type="journal article" date="2021" name="Proc. Natl. Acad. Sci. U.S.A.">
        <title>A Catalog of Tens of Thousands of Viruses from Human Metagenomes Reveals Hidden Associations with Chronic Diseases.</title>
        <authorList>
            <person name="Tisza M.J."/>
            <person name="Buck C.B."/>
        </authorList>
    </citation>
    <scope>NUCLEOTIDE SEQUENCE</scope>
    <source>
        <strain evidence="1">CtoYX9</strain>
    </source>
</reference>